<evidence type="ECO:0000256" key="5">
    <source>
        <dbReference type="ARBA" id="ARBA00022605"/>
    </source>
</evidence>
<organism evidence="11 12">
    <name type="scientific">Paenibacillus eucommiae</name>
    <dbReference type="NCBI Taxonomy" id="1355755"/>
    <lineage>
        <taxon>Bacteria</taxon>
        <taxon>Bacillati</taxon>
        <taxon>Bacillota</taxon>
        <taxon>Bacilli</taxon>
        <taxon>Bacillales</taxon>
        <taxon>Paenibacillaceae</taxon>
        <taxon>Paenibacillus</taxon>
    </lineage>
</organism>
<accession>A0ABS4J4H0</accession>
<dbReference type="EC" id="5.3.1.24" evidence="3 9"/>
<name>A0ABS4J4H0_9BACL</name>
<keyword evidence="12" id="KW-1185">Reference proteome</keyword>
<proteinExistence type="inferred from homology"/>
<dbReference type="Proteomes" id="UP001519287">
    <property type="component" value="Unassembled WGS sequence"/>
</dbReference>
<reference evidence="11 12" key="1">
    <citation type="submission" date="2021-03" db="EMBL/GenBank/DDBJ databases">
        <title>Genomic Encyclopedia of Type Strains, Phase IV (KMG-IV): sequencing the most valuable type-strain genomes for metagenomic binning, comparative biology and taxonomic classification.</title>
        <authorList>
            <person name="Goeker M."/>
        </authorList>
    </citation>
    <scope>NUCLEOTIDE SEQUENCE [LARGE SCALE GENOMIC DNA]</scope>
    <source>
        <strain evidence="11 12">DSM 26048</strain>
    </source>
</reference>
<comment type="caution">
    <text evidence="11">The sequence shown here is derived from an EMBL/GenBank/DDBJ whole genome shotgun (WGS) entry which is preliminary data.</text>
</comment>
<sequence>MSMNKPSMIQTPTAKICGIRSKEQLQSIVHLPIAHIGFVFAKSKRQVTPEEAGEMIAYLQELASSGAAVPLTVGVFVNPSEEELERTLRLAPLDAVQLHGQESPAFCSIVKSRFGVQVFKVVPLQKLEASIPSSDAVAWQLDPFRGHIDVLLLDTFDPVYGGGSGKTFAWDCIPVYKEWTLSAGVKLLVAGGLEPGNVAQLLIDYEPDGVDVSSGVETDGVKDLAKIKAFIERVIPYAGT</sequence>
<dbReference type="InterPro" id="IPR044643">
    <property type="entry name" value="TrpF_fam"/>
</dbReference>
<dbReference type="SUPFAM" id="SSF51366">
    <property type="entry name" value="Ribulose-phoshate binding barrel"/>
    <property type="match status" value="1"/>
</dbReference>
<evidence type="ECO:0000259" key="10">
    <source>
        <dbReference type="Pfam" id="PF00697"/>
    </source>
</evidence>
<feature type="domain" description="N-(5'phosphoribosyl) anthranilate isomerase (PRAI)" evidence="10">
    <location>
        <begin position="14"/>
        <end position="232"/>
    </location>
</feature>
<evidence type="ECO:0000256" key="6">
    <source>
        <dbReference type="ARBA" id="ARBA00022822"/>
    </source>
</evidence>
<dbReference type="PANTHER" id="PTHR42894">
    <property type="entry name" value="N-(5'-PHOSPHORIBOSYL)ANTHRANILATE ISOMERASE"/>
    <property type="match status" value="1"/>
</dbReference>
<dbReference type="Gene3D" id="3.20.20.70">
    <property type="entry name" value="Aldolase class I"/>
    <property type="match status" value="1"/>
</dbReference>
<dbReference type="InterPro" id="IPR013785">
    <property type="entry name" value="Aldolase_TIM"/>
</dbReference>
<dbReference type="InterPro" id="IPR001240">
    <property type="entry name" value="PRAI_dom"/>
</dbReference>
<dbReference type="CDD" id="cd00405">
    <property type="entry name" value="PRAI"/>
    <property type="match status" value="1"/>
</dbReference>
<keyword evidence="5 9" id="KW-0028">Amino-acid biosynthesis</keyword>
<dbReference type="GO" id="GO:0004640">
    <property type="term" value="F:phosphoribosylanthranilate isomerase activity"/>
    <property type="evidence" value="ECO:0007669"/>
    <property type="project" value="UniProtKB-EC"/>
</dbReference>
<evidence type="ECO:0000313" key="12">
    <source>
        <dbReference type="Proteomes" id="UP001519287"/>
    </source>
</evidence>
<evidence type="ECO:0000256" key="4">
    <source>
        <dbReference type="ARBA" id="ARBA00022272"/>
    </source>
</evidence>
<evidence type="ECO:0000256" key="8">
    <source>
        <dbReference type="ARBA" id="ARBA00023235"/>
    </source>
</evidence>
<dbReference type="RefSeq" id="WP_245375963.1">
    <property type="nucleotide sequence ID" value="NZ_JAGGLB010000028.1"/>
</dbReference>
<evidence type="ECO:0000256" key="3">
    <source>
        <dbReference type="ARBA" id="ARBA00012572"/>
    </source>
</evidence>
<evidence type="ECO:0000313" key="11">
    <source>
        <dbReference type="EMBL" id="MBP1994734.1"/>
    </source>
</evidence>
<dbReference type="Pfam" id="PF00697">
    <property type="entry name" value="PRAI"/>
    <property type="match status" value="1"/>
</dbReference>
<comment type="similarity">
    <text evidence="9">Belongs to the TrpF family.</text>
</comment>
<dbReference type="EMBL" id="JAGGLB010000028">
    <property type="protein sequence ID" value="MBP1994734.1"/>
    <property type="molecule type" value="Genomic_DNA"/>
</dbReference>
<evidence type="ECO:0000256" key="7">
    <source>
        <dbReference type="ARBA" id="ARBA00023141"/>
    </source>
</evidence>
<evidence type="ECO:0000256" key="1">
    <source>
        <dbReference type="ARBA" id="ARBA00001164"/>
    </source>
</evidence>
<evidence type="ECO:0000256" key="9">
    <source>
        <dbReference type="HAMAP-Rule" id="MF_00135"/>
    </source>
</evidence>
<gene>
    <name evidence="9" type="primary">trpF</name>
    <name evidence="11" type="ORF">J2Z66_006374</name>
</gene>
<keyword evidence="8 9" id="KW-0413">Isomerase</keyword>
<comment type="pathway">
    <text evidence="2 9">Amino-acid biosynthesis; L-tryptophan biosynthesis; L-tryptophan from chorismate: step 3/5.</text>
</comment>
<evidence type="ECO:0000256" key="2">
    <source>
        <dbReference type="ARBA" id="ARBA00004664"/>
    </source>
</evidence>
<dbReference type="HAMAP" id="MF_00135">
    <property type="entry name" value="PRAI"/>
    <property type="match status" value="1"/>
</dbReference>
<dbReference type="InterPro" id="IPR011060">
    <property type="entry name" value="RibuloseP-bd_barrel"/>
</dbReference>
<comment type="catalytic activity">
    <reaction evidence="1 9">
        <text>N-(5-phospho-beta-D-ribosyl)anthranilate = 1-(2-carboxyphenylamino)-1-deoxy-D-ribulose 5-phosphate</text>
        <dbReference type="Rhea" id="RHEA:21540"/>
        <dbReference type="ChEBI" id="CHEBI:18277"/>
        <dbReference type="ChEBI" id="CHEBI:58613"/>
        <dbReference type="EC" id="5.3.1.24"/>
    </reaction>
</comment>
<dbReference type="PANTHER" id="PTHR42894:SF1">
    <property type="entry name" value="N-(5'-PHOSPHORIBOSYL)ANTHRANILATE ISOMERASE"/>
    <property type="match status" value="1"/>
</dbReference>
<keyword evidence="6 9" id="KW-0822">Tryptophan biosynthesis</keyword>
<keyword evidence="7 9" id="KW-0057">Aromatic amino acid biosynthesis</keyword>
<protein>
    <recommendedName>
        <fullName evidence="4 9">N-(5'-phosphoribosyl)anthranilate isomerase</fullName>
        <shortName evidence="9">PRAI</shortName>
        <ecNumber evidence="3 9">5.3.1.24</ecNumber>
    </recommendedName>
</protein>